<feature type="region of interest" description="Disordered" evidence="1">
    <location>
        <begin position="106"/>
        <end position="135"/>
    </location>
</feature>
<proteinExistence type="predicted"/>
<dbReference type="RefSeq" id="WP_136555087.1">
    <property type="nucleotide sequence ID" value="NZ_STGJ01000017.1"/>
</dbReference>
<dbReference type="Proteomes" id="UP000308891">
    <property type="component" value="Unassembled WGS sequence"/>
</dbReference>
<keyword evidence="3" id="KW-1185">Reference proteome</keyword>
<evidence type="ECO:0000313" key="2">
    <source>
        <dbReference type="EMBL" id="TIC79592.1"/>
    </source>
</evidence>
<sequence length="210" mass="21964">MRGARGFSLIGVLVSLLVLAFGVLALLRLQSALQLGEQDAGDYAYATNLAQSALEEGKACVPVLCANADFAPAHPETSVPVVAFSCRTTQGADTTTVAVRWHDAEGSERTLEVASPRTDCTAPPPEASEPGSDVPVPDTCLTVLTVSGDKHALSAKVTAGRCSKAGADNRESRWRCESRAAKGSLIEWTVFGKQSHKDTHGSATANCGPR</sequence>
<dbReference type="EMBL" id="STGJ01000017">
    <property type="protein sequence ID" value="TIC79592.1"/>
    <property type="molecule type" value="Genomic_DNA"/>
</dbReference>
<evidence type="ECO:0000313" key="3">
    <source>
        <dbReference type="Proteomes" id="UP000308891"/>
    </source>
</evidence>
<organism evidence="2 3">
    <name type="scientific">Crenobacter intestini</name>
    <dbReference type="NCBI Taxonomy" id="2563443"/>
    <lineage>
        <taxon>Bacteria</taxon>
        <taxon>Pseudomonadati</taxon>
        <taxon>Pseudomonadota</taxon>
        <taxon>Betaproteobacteria</taxon>
        <taxon>Neisseriales</taxon>
        <taxon>Neisseriaceae</taxon>
        <taxon>Crenobacter</taxon>
    </lineage>
</organism>
<reference evidence="2 3" key="1">
    <citation type="submission" date="2019-04" db="EMBL/GenBank/DDBJ databases">
        <title>Crenobacter sp. nov.</title>
        <authorList>
            <person name="Shi S."/>
        </authorList>
    </citation>
    <scope>NUCLEOTIDE SEQUENCE [LARGE SCALE GENOMIC DNA]</scope>
    <source>
        <strain evidence="2 3">GY 70310</strain>
    </source>
</reference>
<dbReference type="AlphaFoldDB" id="A0A4T0ULQ1"/>
<gene>
    <name evidence="2" type="ORF">E5K04_13730</name>
</gene>
<dbReference type="OrthoDB" id="8593452at2"/>
<comment type="caution">
    <text evidence="2">The sequence shown here is derived from an EMBL/GenBank/DDBJ whole genome shotgun (WGS) entry which is preliminary data.</text>
</comment>
<accession>A0A4T0ULQ1</accession>
<name>A0A4T0ULQ1_9NEIS</name>
<evidence type="ECO:0000256" key="1">
    <source>
        <dbReference type="SAM" id="MobiDB-lite"/>
    </source>
</evidence>
<protein>
    <submittedName>
        <fullName evidence="2">Uncharacterized protein</fullName>
    </submittedName>
</protein>